<dbReference type="InterPro" id="IPR036388">
    <property type="entry name" value="WH-like_DNA-bd_sf"/>
</dbReference>
<dbReference type="Pfam" id="PF12802">
    <property type="entry name" value="MarR_2"/>
    <property type="match status" value="1"/>
</dbReference>
<dbReference type="PANTHER" id="PTHR33164:SF101">
    <property type="entry name" value="TRANSCRIPTIONAL REPRESSOR MPRA"/>
    <property type="match status" value="1"/>
</dbReference>
<dbReference type="PANTHER" id="PTHR33164">
    <property type="entry name" value="TRANSCRIPTIONAL REGULATOR, MARR FAMILY"/>
    <property type="match status" value="1"/>
</dbReference>
<dbReference type="OrthoDB" id="759747at2"/>
<accession>A0A5B8VEK4</accession>
<organism evidence="2 3">
    <name type="scientific">Panacibacter ginsenosidivorans</name>
    <dbReference type="NCBI Taxonomy" id="1813871"/>
    <lineage>
        <taxon>Bacteria</taxon>
        <taxon>Pseudomonadati</taxon>
        <taxon>Bacteroidota</taxon>
        <taxon>Chitinophagia</taxon>
        <taxon>Chitinophagales</taxon>
        <taxon>Chitinophagaceae</taxon>
        <taxon>Panacibacter</taxon>
    </lineage>
</organism>
<feature type="domain" description="HTH marR-type" evidence="1">
    <location>
        <begin position="2"/>
        <end position="160"/>
    </location>
</feature>
<dbReference type="InterPro" id="IPR000835">
    <property type="entry name" value="HTH_MarR-typ"/>
</dbReference>
<keyword evidence="3" id="KW-1185">Reference proteome</keyword>
<dbReference type="PRINTS" id="PR00598">
    <property type="entry name" value="HTHMARR"/>
</dbReference>
<evidence type="ECO:0000259" key="1">
    <source>
        <dbReference type="PROSITE" id="PS50995"/>
    </source>
</evidence>
<dbReference type="GO" id="GO:0003700">
    <property type="term" value="F:DNA-binding transcription factor activity"/>
    <property type="evidence" value="ECO:0007669"/>
    <property type="project" value="InterPro"/>
</dbReference>
<dbReference type="PROSITE" id="PS50995">
    <property type="entry name" value="HTH_MARR_2"/>
    <property type="match status" value="1"/>
</dbReference>
<protein>
    <submittedName>
        <fullName evidence="2">MarR family transcriptional regulator</fullName>
    </submittedName>
</protein>
<gene>
    <name evidence="2" type="ORF">FRZ67_20000</name>
</gene>
<reference evidence="2 3" key="1">
    <citation type="journal article" date="2016" name="Int. J. Syst. Evol. Microbiol.">
        <title>Panacibacter ginsenosidivorans gen. nov., sp. nov., with ginsenoside converting activity isolated from soil of a ginseng field.</title>
        <authorList>
            <person name="Siddiqi M.Z."/>
            <person name="Muhammad Shafi S."/>
            <person name="Choi K.D."/>
            <person name="Im W.T."/>
        </authorList>
    </citation>
    <scope>NUCLEOTIDE SEQUENCE [LARGE SCALE GENOMIC DNA]</scope>
    <source>
        <strain evidence="2 3">Gsoil1550</strain>
    </source>
</reference>
<dbReference type="SUPFAM" id="SSF46785">
    <property type="entry name" value="Winged helix' DNA-binding domain"/>
    <property type="match status" value="1"/>
</dbReference>
<dbReference type="GO" id="GO:0006950">
    <property type="term" value="P:response to stress"/>
    <property type="evidence" value="ECO:0007669"/>
    <property type="project" value="TreeGrafter"/>
</dbReference>
<evidence type="ECO:0000313" key="2">
    <source>
        <dbReference type="EMBL" id="QEC69473.1"/>
    </source>
</evidence>
<name>A0A5B8VEK4_9BACT</name>
<proteinExistence type="predicted"/>
<dbReference type="Gene3D" id="1.10.10.10">
    <property type="entry name" value="Winged helix-like DNA-binding domain superfamily/Winged helix DNA-binding domain"/>
    <property type="match status" value="1"/>
</dbReference>
<dbReference type="EMBL" id="CP042435">
    <property type="protein sequence ID" value="QEC69473.1"/>
    <property type="molecule type" value="Genomic_DNA"/>
</dbReference>
<evidence type="ECO:0000313" key="3">
    <source>
        <dbReference type="Proteomes" id="UP000321533"/>
    </source>
</evidence>
<dbReference type="InterPro" id="IPR036390">
    <property type="entry name" value="WH_DNA-bd_sf"/>
</dbReference>
<dbReference type="AlphaFoldDB" id="A0A5B8VEK4"/>
<dbReference type="SMART" id="SM00347">
    <property type="entry name" value="HTH_MARR"/>
    <property type="match status" value="1"/>
</dbReference>
<dbReference type="Proteomes" id="UP000321533">
    <property type="component" value="Chromosome"/>
</dbReference>
<dbReference type="RefSeq" id="WP_147192350.1">
    <property type="nucleotide sequence ID" value="NZ_CP042435.1"/>
</dbReference>
<sequence length="160" mass="18740">MKANIINELAELAFGARMKRLYDSVSKDVMKIYAEHNLDFETKYFTLFYLISRRGSISIMDVAEELSLSHPGVIQLAKELEKKGFIESVKSPDDNRKRLLKLSKKGQKALPEFEKVWNMITKTNKLIFSKQQHHLLRALEETEALLEKESYYKRFKKLNP</sequence>
<dbReference type="KEGG" id="pgin:FRZ67_20000"/>
<dbReference type="InterPro" id="IPR039422">
    <property type="entry name" value="MarR/SlyA-like"/>
</dbReference>